<dbReference type="EMBL" id="JAQQWM010000004">
    <property type="protein sequence ID" value="KAK8068122.1"/>
    <property type="molecule type" value="Genomic_DNA"/>
</dbReference>
<dbReference type="Pfam" id="PF04607">
    <property type="entry name" value="RelA_SpoT"/>
    <property type="match status" value="1"/>
</dbReference>
<dbReference type="SUPFAM" id="SSF81301">
    <property type="entry name" value="Nucleotidyltransferase"/>
    <property type="match status" value="1"/>
</dbReference>
<feature type="region of interest" description="Disordered" evidence="1">
    <location>
        <begin position="593"/>
        <end position="616"/>
    </location>
</feature>
<dbReference type="Gene3D" id="3.30.460.10">
    <property type="entry name" value="Beta Polymerase, domain 2"/>
    <property type="match status" value="1"/>
</dbReference>
<proteinExistence type="predicted"/>
<protein>
    <recommendedName>
        <fullName evidence="2">RelA/SpoT domain-containing protein</fullName>
    </recommendedName>
</protein>
<sequence>MSNADKLDISILNEFRKTYFNHVLVAKHHVDEILRMLNDSQTGLQSREILHIPITSRMKTLESAVLALERRQGVRHHHAELKRRLEGQGERWAEYWTKRGQTHRIDDVGAFGRVEEMYRALHDIGGIRICVYFPRDVERVVAFLVEHGEIEVERVVLRGQGVAAPDIEARQLEQYLAGRDSDDSAHKQKWREDIRGLPNYRATHVIVKLEGSSHGPQGNPIVVELQIATVVMHAWSQIEHDIVYKPSSETPEEERLVVKGVLDTFNNVVKTGEAALTQLDNYRILKARQRSKDQLDLADSAFELGVFLFNACRAKSLSPLIESSSGTYSWSYLDQLFDVLRATNEHHKLKLQKLLESLTNREGTRSPTINCDLPLHLLREVYEVTDKSSHTGQITIAMAAKQWKVHHRTLAMQAICCFNLAGYLGVGDDFTTAINEFLPPMDKRPSMVDILDFVHPHRPKLNTRMHDEIVQFCNAFLDWTILERGVFRDNPSKLALIQLPILLTEIGYRILETQPRVDQTEHPTIVRFSLCRLLADGDTTQWVPPLLSEVRDSIRTVHHGLGAHENPEDQQDADHREASPLFMQFRYDERSGVYKKDEMQSGNSGKRFPSPNPDPIDPRSCYFKPSKFDPSSNSPTWVYVKSQGQKRNWRLGKVDLKVREKCPDIESRWRDNLGRFQELSEIAGRMEPGCELTYKTTHNHIGEDTQPTVEFCLRFNDDKYCLMACQDRLWVRDPGHGKAVDTPAILPKL</sequence>
<dbReference type="InterPro" id="IPR007685">
    <property type="entry name" value="RelA_SpoT"/>
</dbReference>
<evidence type="ECO:0000256" key="1">
    <source>
        <dbReference type="SAM" id="MobiDB-lite"/>
    </source>
</evidence>
<keyword evidence="4" id="KW-1185">Reference proteome</keyword>
<evidence type="ECO:0000313" key="4">
    <source>
        <dbReference type="Proteomes" id="UP001446871"/>
    </source>
</evidence>
<gene>
    <name evidence="3" type="ORF">PG996_007234</name>
</gene>
<reference evidence="3 4" key="1">
    <citation type="submission" date="2023-01" db="EMBL/GenBank/DDBJ databases">
        <title>Analysis of 21 Apiospora genomes using comparative genomics revels a genus with tremendous synthesis potential of carbohydrate active enzymes and secondary metabolites.</title>
        <authorList>
            <person name="Sorensen T."/>
        </authorList>
    </citation>
    <scope>NUCLEOTIDE SEQUENCE [LARGE SCALE GENOMIC DNA]</scope>
    <source>
        <strain evidence="3 4">CBS 83171</strain>
    </source>
</reference>
<accession>A0ABR1VB44</accession>
<feature type="domain" description="RelA/SpoT" evidence="2">
    <location>
        <begin position="112"/>
        <end position="250"/>
    </location>
</feature>
<dbReference type="Proteomes" id="UP001446871">
    <property type="component" value="Unassembled WGS sequence"/>
</dbReference>
<evidence type="ECO:0000259" key="2">
    <source>
        <dbReference type="SMART" id="SM00954"/>
    </source>
</evidence>
<dbReference type="PANTHER" id="PTHR41773:SF1">
    <property type="entry name" value="RELA_SPOT DOMAIN-CONTAINING PROTEIN"/>
    <property type="match status" value="1"/>
</dbReference>
<comment type="caution">
    <text evidence="3">The sequence shown here is derived from an EMBL/GenBank/DDBJ whole genome shotgun (WGS) entry which is preliminary data.</text>
</comment>
<dbReference type="SMART" id="SM00954">
    <property type="entry name" value="RelA_SpoT"/>
    <property type="match status" value="1"/>
</dbReference>
<dbReference type="InterPro" id="IPR043519">
    <property type="entry name" value="NT_sf"/>
</dbReference>
<dbReference type="PANTHER" id="PTHR41773">
    <property type="entry name" value="GTP PYROPHOSPHATASE-RELATED"/>
    <property type="match status" value="1"/>
</dbReference>
<evidence type="ECO:0000313" key="3">
    <source>
        <dbReference type="EMBL" id="KAK8068122.1"/>
    </source>
</evidence>
<organism evidence="3 4">
    <name type="scientific">Apiospora saccharicola</name>
    <dbReference type="NCBI Taxonomy" id="335842"/>
    <lineage>
        <taxon>Eukaryota</taxon>
        <taxon>Fungi</taxon>
        <taxon>Dikarya</taxon>
        <taxon>Ascomycota</taxon>
        <taxon>Pezizomycotina</taxon>
        <taxon>Sordariomycetes</taxon>
        <taxon>Xylariomycetidae</taxon>
        <taxon>Amphisphaeriales</taxon>
        <taxon>Apiosporaceae</taxon>
        <taxon>Apiospora</taxon>
    </lineage>
</organism>
<name>A0ABR1VB44_9PEZI</name>